<feature type="transmembrane region" description="Helical" evidence="3">
    <location>
        <begin position="37"/>
        <end position="60"/>
    </location>
</feature>
<gene>
    <name evidence="5" type="ORF">VICG_00146</name>
</gene>
<feature type="transmembrane region" description="Helical" evidence="3">
    <location>
        <begin position="80"/>
        <end position="103"/>
    </location>
</feature>
<accession>L2GPR4</accession>
<dbReference type="EMBL" id="JH370130">
    <property type="protein sequence ID" value="ELA42831.1"/>
    <property type="molecule type" value="Genomic_DNA"/>
</dbReference>
<evidence type="ECO:0000256" key="1">
    <source>
        <dbReference type="ARBA" id="ARBA00004141"/>
    </source>
</evidence>
<evidence type="ECO:0000313" key="5">
    <source>
        <dbReference type="EMBL" id="ELA42831.1"/>
    </source>
</evidence>
<dbReference type="Pfam" id="PF00924">
    <property type="entry name" value="MS_channel_2nd"/>
    <property type="match status" value="1"/>
</dbReference>
<dbReference type="OrthoDB" id="544685at2759"/>
<dbReference type="InterPro" id="IPR010920">
    <property type="entry name" value="LSM_dom_sf"/>
</dbReference>
<feature type="transmembrane region" description="Helical" evidence="3">
    <location>
        <begin position="333"/>
        <end position="351"/>
    </location>
</feature>
<dbReference type="RefSeq" id="XP_007603599.1">
    <property type="nucleotide sequence ID" value="XM_007603537.1"/>
</dbReference>
<protein>
    <recommendedName>
        <fullName evidence="4">Mechanosensitive ion channel MscS domain-containing protein</fullName>
    </recommendedName>
</protein>
<keyword evidence="6" id="KW-1185">Reference proteome</keyword>
<evidence type="ECO:0000256" key="2">
    <source>
        <dbReference type="ARBA" id="ARBA00008017"/>
    </source>
</evidence>
<dbReference type="GeneID" id="19880864"/>
<dbReference type="OMA" id="NMTRAPE"/>
<name>L2GPR4_VITCO</name>
<feature type="transmembrane region" description="Helical" evidence="3">
    <location>
        <begin position="115"/>
        <end position="132"/>
    </location>
</feature>
<keyword evidence="3" id="KW-0472">Membrane</keyword>
<feature type="transmembrane region" description="Helical" evidence="3">
    <location>
        <begin position="138"/>
        <end position="163"/>
    </location>
</feature>
<dbReference type="GO" id="GO:0005886">
    <property type="term" value="C:plasma membrane"/>
    <property type="evidence" value="ECO:0007669"/>
    <property type="project" value="TreeGrafter"/>
</dbReference>
<dbReference type="VEuPathDB" id="MicrosporidiaDB:VICG_00146"/>
<dbReference type="AlphaFoldDB" id="L2GPR4"/>
<dbReference type="InParanoid" id="L2GPR4"/>
<dbReference type="GO" id="GO:0006820">
    <property type="term" value="P:monoatomic anion transport"/>
    <property type="evidence" value="ECO:0007669"/>
    <property type="project" value="TreeGrafter"/>
</dbReference>
<feature type="domain" description="Mechanosensitive ion channel MscS" evidence="4">
    <location>
        <begin position="376"/>
        <end position="440"/>
    </location>
</feature>
<evidence type="ECO:0000256" key="3">
    <source>
        <dbReference type="SAM" id="Phobius"/>
    </source>
</evidence>
<keyword evidence="3" id="KW-0812">Transmembrane</keyword>
<evidence type="ECO:0000259" key="4">
    <source>
        <dbReference type="Pfam" id="PF00924"/>
    </source>
</evidence>
<reference evidence="6" key="1">
    <citation type="submission" date="2011-05" db="EMBL/GenBank/DDBJ databases">
        <title>The genome sequence of Vittaforma corneae strain ATCC 50505.</title>
        <authorList>
            <consortium name="The Broad Institute Genome Sequencing Platform"/>
            <person name="Cuomo C."/>
            <person name="Didier E."/>
            <person name="Bowers L."/>
            <person name="Young S.K."/>
            <person name="Zeng Q."/>
            <person name="Gargeya S."/>
            <person name="Fitzgerald M."/>
            <person name="Haas B."/>
            <person name="Abouelleil A."/>
            <person name="Alvarado L."/>
            <person name="Arachchi H.M."/>
            <person name="Berlin A."/>
            <person name="Chapman S.B."/>
            <person name="Gearin G."/>
            <person name="Goldberg J."/>
            <person name="Griggs A."/>
            <person name="Gujja S."/>
            <person name="Hansen M."/>
            <person name="Heiman D."/>
            <person name="Howarth C."/>
            <person name="Larimer J."/>
            <person name="Lui A."/>
            <person name="MacDonald P.J.P."/>
            <person name="McCowen C."/>
            <person name="Montmayeur A."/>
            <person name="Murphy C."/>
            <person name="Neiman D."/>
            <person name="Pearson M."/>
            <person name="Priest M."/>
            <person name="Roberts A."/>
            <person name="Saif S."/>
            <person name="Shea T."/>
            <person name="Sisk P."/>
            <person name="Stolte C."/>
            <person name="Sykes S."/>
            <person name="Wortman J."/>
            <person name="Nusbaum C."/>
            <person name="Birren B."/>
        </authorList>
    </citation>
    <scope>NUCLEOTIDE SEQUENCE [LARGE SCALE GENOMIC DNA]</scope>
    <source>
        <strain evidence="6">ATCC 50505</strain>
    </source>
</reference>
<keyword evidence="3" id="KW-1133">Transmembrane helix</keyword>
<dbReference type="PANTHER" id="PTHR31618">
    <property type="entry name" value="MECHANOSENSITIVE ION CHANNEL PROTEIN 5"/>
    <property type="match status" value="1"/>
</dbReference>
<dbReference type="SUPFAM" id="SSF50182">
    <property type="entry name" value="Sm-like ribonucleoproteins"/>
    <property type="match status" value="1"/>
</dbReference>
<feature type="transmembrane region" description="Helical" evidence="3">
    <location>
        <begin position="357"/>
        <end position="376"/>
    </location>
</feature>
<dbReference type="InterPro" id="IPR016688">
    <property type="entry name" value="MscS-like_plants/fungi"/>
</dbReference>
<organism evidence="5 6">
    <name type="scientific">Vittaforma corneae (strain ATCC 50505)</name>
    <name type="common">Microsporidian parasite</name>
    <name type="synonym">Nosema corneum</name>
    <dbReference type="NCBI Taxonomy" id="993615"/>
    <lineage>
        <taxon>Eukaryota</taxon>
        <taxon>Fungi</taxon>
        <taxon>Fungi incertae sedis</taxon>
        <taxon>Microsporidia</taxon>
        <taxon>Nosematidae</taxon>
        <taxon>Vittaforma</taxon>
    </lineage>
</organism>
<comment type="subcellular location">
    <subcellularLocation>
        <location evidence="1">Membrane</location>
        <topology evidence="1">Multi-pass membrane protein</topology>
    </subcellularLocation>
</comment>
<dbReference type="InterPro" id="IPR006685">
    <property type="entry name" value="MscS_channel_2nd"/>
</dbReference>
<dbReference type="Proteomes" id="UP000011082">
    <property type="component" value="Unassembled WGS sequence"/>
</dbReference>
<evidence type="ECO:0000313" key="6">
    <source>
        <dbReference type="Proteomes" id="UP000011082"/>
    </source>
</evidence>
<dbReference type="PANTHER" id="PTHR31618:SF1">
    <property type="entry name" value="EF-HAND DOMAIN-CONTAINING PROTEIN"/>
    <property type="match status" value="1"/>
</dbReference>
<proteinExistence type="inferred from homology"/>
<sequence>MEKSEEYFDWFDYHGTDDGKIDEDSERESLFKEVFDFISLVFFIIFCISFCLNIVLTQFLHKSLNVSTELTSYHLITPSWYLQARLDLRLFVFFMILLTFEYLQSTLFYGAFEAIYRYLTIFVWMLFYWFHLGSEFVYSRAICLSFVITSIVYGLLSLMMMFFEENLISSTLKSKIKRTNKTEEILKTFKRFAYDISQQPEHERHTSAASDVFSIDFNTIVSYCIVYDEGSSMQHSQIKPPEIWNVKDAIRLSRDVFLKAASEENEMSIENLRSVFDDSNIFERAKSYIDISRKKSVSNKKFRDVVVSFYYNRLSLAKSIKSQILFVDIIRSLLYTIVFAFLSIIYLIIFGVDIKELFAVVVSSAIALHFLGSAAMKDILRGIMLVLSHRFDIGDDVVIAGEEMTVYNIGIISSSFILENGGIIKLFNSELCNKPIVNVTNAPENLLIFTFDLPSVISEIKLNKFKKEISEYLKQQQIDFYDNFVLSSPGSSYTDIKTLKTTLILKCRINHSRSRKFVLRADITSFLNTQIDEIFKIDAADIKA</sequence>
<comment type="similarity">
    <text evidence="2">Belongs to the MscS (TC 1.A.23) family.</text>
</comment>
<dbReference type="GO" id="GO:0008381">
    <property type="term" value="F:mechanosensitive monoatomic ion channel activity"/>
    <property type="evidence" value="ECO:0007669"/>
    <property type="project" value="TreeGrafter"/>
</dbReference>
<dbReference type="HOGENOM" id="CLU_032061_0_0_1"/>